<proteinExistence type="predicted"/>
<dbReference type="GO" id="GO:0046677">
    <property type="term" value="P:response to antibiotic"/>
    <property type="evidence" value="ECO:0007669"/>
    <property type="project" value="UniProtKB-KW"/>
</dbReference>
<feature type="transmembrane region" description="Helical" evidence="6">
    <location>
        <begin position="20"/>
        <end position="43"/>
    </location>
</feature>
<evidence type="ECO:0000313" key="8">
    <source>
        <dbReference type="Proteomes" id="UP000054241"/>
    </source>
</evidence>
<dbReference type="PANTHER" id="PTHR42718:SF39">
    <property type="entry name" value="ACTINORHODIN TRANSPORTER-RELATED"/>
    <property type="match status" value="1"/>
</dbReference>
<evidence type="ECO:0000256" key="3">
    <source>
        <dbReference type="ARBA" id="ARBA00022989"/>
    </source>
</evidence>
<dbReference type="EMBL" id="LMWL01000069">
    <property type="protein sequence ID" value="KUM91710.1"/>
    <property type="molecule type" value="Genomic_DNA"/>
</dbReference>
<evidence type="ECO:0000256" key="5">
    <source>
        <dbReference type="ARBA" id="ARBA00023251"/>
    </source>
</evidence>
<keyword evidence="5" id="KW-0046">Antibiotic resistance</keyword>
<evidence type="ECO:0000256" key="1">
    <source>
        <dbReference type="ARBA" id="ARBA00004141"/>
    </source>
</evidence>
<evidence type="ECO:0000256" key="2">
    <source>
        <dbReference type="ARBA" id="ARBA00022692"/>
    </source>
</evidence>
<keyword evidence="8" id="KW-1185">Reference proteome</keyword>
<dbReference type="PANTHER" id="PTHR42718">
    <property type="entry name" value="MAJOR FACILITATOR SUPERFAMILY MULTIDRUG TRANSPORTER MFSC"/>
    <property type="match status" value="1"/>
</dbReference>
<gene>
    <name evidence="7" type="ORF">AQI88_35410</name>
</gene>
<dbReference type="Proteomes" id="UP000054241">
    <property type="component" value="Unassembled WGS sequence"/>
</dbReference>
<evidence type="ECO:0000313" key="7">
    <source>
        <dbReference type="EMBL" id="KUM91710.1"/>
    </source>
</evidence>
<reference evidence="7 8" key="1">
    <citation type="submission" date="2015-10" db="EMBL/GenBank/DDBJ databases">
        <title>Draft genome sequence of Streptomyces cellostaticus DSM 40189, type strain for the species Streptomyces cellostaticus.</title>
        <authorList>
            <person name="Ruckert C."/>
            <person name="Winkler A."/>
            <person name="Kalinowski J."/>
            <person name="Kampfer P."/>
            <person name="Glaeser S."/>
        </authorList>
    </citation>
    <scope>NUCLEOTIDE SEQUENCE [LARGE SCALE GENOMIC DNA]</scope>
    <source>
        <strain evidence="7 8">DSM 40189</strain>
    </source>
</reference>
<protein>
    <submittedName>
        <fullName evidence="7">Uncharacterized protein</fullName>
    </submittedName>
</protein>
<sequence>MRARAQRLEPGRGADRGAGTGWRSVFLVNVPVVLIGPFLAVRFVPESRSQRPEPFGRPGTVVLALSLLTLLAPLTEGGAESWSLVTVAGAVRIAALGLVLWRRRRKAAVSS</sequence>
<comment type="subcellular location">
    <subcellularLocation>
        <location evidence="1">Membrane</location>
        <topology evidence="1">Multi-pass membrane protein</topology>
    </subcellularLocation>
</comment>
<dbReference type="AlphaFoldDB" id="A0A101NEM6"/>
<dbReference type="GO" id="GO:0016020">
    <property type="term" value="C:membrane"/>
    <property type="evidence" value="ECO:0007669"/>
    <property type="project" value="UniProtKB-SubCell"/>
</dbReference>
<comment type="caution">
    <text evidence="7">The sequence shown here is derived from an EMBL/GenBank/DDBJ whole genome shotgun (WGS) entry which is preliminary data.</text>
</comment>
<evidence type="ECO:0000256" key="6">
    <source>
        <dbReference type="SAM" id="Phobius"/>
    </source>
</evidence>
<accession>A0A101NEM6</accession>
<keyword evidence="2 6" id="KW-0812">Transmembrane</keyword>
<evidence type="ECO:0000256" key="4">
    <source>
        <dbReference type="ARBA" id="ARBA00023136"/>
    </source>
</evidence>
<keyword evidence="4 6" id="KW-0472">Membrane</keyword>
<name>A0A101NEM6_9ACTN</name>
<organism evidence="7 8">
    <name type="scientific">Streptomyces cellostaticus</name>
    <dbReference type="NCBI Taxonomy" id="67285"/>
    <lineage>
        <taxon>Bacteria</taxon>
        <taxon>Bacillati</taxon>
        <taxon>Actinomycetota</taxon>
        <taxon>Actinomycetes</taxon>
        <taxon>Kitasatosporales</taxon>
        <taxon>Streptomycetaceae</taxon>
        <taxon>Streptomyces</taxon>
    </lineage>
</organism>
<feature type="transmembrane region" description="Helical" evidence="6">
    <location>
        <begin position="81"/>
        <end position="101"/>
    </location>
</feature>
<keyword evidence="3 6" id="KW-1133">Transmembrane helix</keyword>